<dbReference type="AlphaFoldDB" id="A0A1F6CAN1"/>
<evidence type="ECO:0000313" key="1">
    <source>
        <dbReference type="EMBL" id="OGG46100.1"/>
    </source>
</evidence>
<sequence>MNPADRFRTARDRGCAYLLRQLRPDGGFGPEERGLADYYKVPSALQACGETRAAHRLCQWIRRHGATPEGDFGPRPEETHGYYYAYYNTWVILGADRLGHYDLAQRGMDFLMRFHDPLSGGFYSSPTERTAATLQDMWVVCGCGQAALCAGRMEAARGVGRWLREVMRQQPSFPKQLYSVFSREKGLHTVPDPADDIRYVCSQDARRDQYFFHPGIAGGFLCRLSQATGEAEWLGLAKEYMRFAEGAGDYLFRLLRAGKVGWAASLLHTLTGESKYRAMALRVGDRLIETQSGDGSWIPGEKYQNDFTAELVVWLDEIYQAVGGE</sequence>
<dbReference type="EMBL" id="MFKF01000342">
    <property type="protein sequence ID" value="OGG46100.1"/>
    <property type="molecule type" value="Genomic_DNA"/>
</dbReference>
<proteinExistence type="predicted"/>
<dbReference type="Gene3D" id="1.50.10.20">
    <property type="match status" value="1"/>
</dbReference>
<comment type="caution">
    <text evidence="1">The sequence shown here is derived from an EMBL/GenBank/DDBJ whole genome shotgun (WGS) entry which is preliminary data.</text>
</comment>
<dbReference type="Proteomes" id="UP000178606">
    <property type="component" value="Unassembled WGS sequence"/>
</dbReference>
<protein>
    <recommendedName>
        <fullName evidence="3">Squalene cyclase C-terminal domain-containing protein</fullName>
    </recommendedName>
</protein>
<dbReference type="InterPro" id="IPR008928">
    <property type="entry name" value="6-hairpin_glycosidase_sf"/>
</dbReference>
<evidence type="ECO:0008006" key="3">
    <source>
        <dbReference type="Google" id="ProtNLM"/>
    </source>
</evidence>
<gene>
    <name evidence="1" type="ORF">A3F84_11170</name>
</gene>
<evidence type="ECO:0000313" key="2">
    <source>
        <dbReference type="Proteomes" id="UP000178606"/>
    </source>
</evidence>
<organism evidence="1 2">
    <name type="scientific">Handelsmanbacteria sp. (strain RIFCSPLOWO2_12_FULL_64_10)</name>
    <dbReference type="NCBI Taxonomy" id="1817868"/>
    <lineage>
        <taxon>Bacteria</taxon>
        <taxon>Candidatus Handelsmaniibacteriota</taxon>
    </lineage>
</organism>
<reference evidence="1 2" key="1">
    <citation type="journal article" date="2016" name="Nat. Commun.">
        <title>Thousands of microbial genomes shed light on interconnected biogeochemical processes in an aquifer system.</title>
        <authorList>
            <person name="Anantharaman K."/>
            <person name="Brown C.T."/>
            <person name="Hug L.A."/>
            <person name="Sharon I."/>
            <person name="Castelle C.J."/>
            <person name="Probst A.J."/>
            <person name="Thomas B.C."/>
            <person name="Singh A."/>
            <person name="Wilkins M.J."/>
            <person name="Karaoz U."/>
            <person name="Brodie E.L."/>
            <person name="Williams K.H."/>
            <person name="Hubbard S.S."/>
            <person name="Banfield J.F."/>
        </authorList>
    </citation>
    <scope>NUCLEOTIDE SEQUENCE [LARGE SCALE GENOMIC DNA]</scope>
    <source>
        <strain evidence="2">RIFCSPLOWO2_12_FULL_64_10</strain>
    </source>
</reference>
<accession>A0A1F6CAN1</accession>
<name>A0A1F6CAN1_HANXR</name>
<dbReference type="GO" id="GO:0005975">
    <property type="term" value="P:carbohydrate metabolic process"/>
    <property type="evidence" value="ECO:0007669"/>
    <property type="project" value="InterPro"/>
</dbReference>
<dbReference type="SUPFAM" id="SSF48208">
    <property type="entry name" value="Six-hairpin glycosidases"/>
    <property type="match status" value="1"/>
</dbReference>